<proteinExistence type="predicted"/>
<dbReference type="Gene3D" id="3.20.20.70">
    <property type="entry name" value="Aldolase class I"/>
    <property type="match status" value="1"/>
</dbReference>
<evidence type="ECO:0000259" key="5">
    <source>
        <dbReference type="PROSITE" id="PS51918"/>
    </source>
</evidence>
<dbReference type="PANTHER" id="PTHR43288">
    <property type="entry name" value="BIOTIN SYNTHASE-RELATED PROTEIN, RADICAL SAM SUPERFAMILY"/>
    <property type="match status" value="1"/>
</dbReference>
<keyword evidence="3" id="KW-0408">Iron</keyword>
<dbReference type="Proteomes" id="UP000253792">
    <property type="component" value="Unassembled WGS sequence"/>
</dbReference>
<evidence type="ECO:0000256" key="1">
    <source>
        <dbReference type="ARBA" id="ARBA00022691"/>
    </source>
</evidence>
<name>A0A369LA06_9ACTN</name>
<evidence type="ECO:0000313" key="6">
    <source>
        <dbReference type="EMBL" id="RDB55005.1"/>
    </source>
</evidence>
<dbReference type="InterPro" id="IPR013785">
    <property type="entry name" value="Aldolase_TIM"/>
</dbReference>
<evidence type="ECO:0000256" key="3">
    <source>
        <dbReference type="ARBA" id="ARBA00023004"/>
    </source>
</evidence>
<comment type="caution">
    <text evidence="6">The sequence shown here is derived from an EMBL/GenBank/DDBJ whole genome shotgun (WGS) entry which is preliminary data.</text>
</comment>
<dbReference type="EMBL" id="PPTP01000006">
    <property type="protein sequence ID" value="RDB55005.1"/>
    <property type="molecule type" value="Genomic_DNA"/>
</dbReference>
<dbReference type="GO" id="GO:0046872">
    <property type="term" value="F:metal ion binding"/>
    <property type="evidence" value="ECO:0007669"/>
    <property type="project" value="UniProtKB-KW"/>
</dbReference>
<accession>A0A369LA06</accession>
<gene>
    <name evidence="6" type="ORF">C1880_07170</name>
</gene>
<dbReference type="GO" id="GO:0051536">
    <property type="term" value="F:iron-sulfur cluster binding"/>
    <property type="evidence" value="ECO:0007669"/>
    <property type="project" value="UniProtKB-KW"/>
</dbReference>
<dbReference type="AlphaFoldDB" id="A0A369LA06"/>
<dbReference type="GO" id="GO:0003824">
    <property type="term" value="F:catalytic activity"/>
    <property type="evidence" value="ECO:0007669"/>
    <property type="project" value="InterPro"/>
</dbReference>
<dbReference type="Pfam" id="PF04055">
    <property type="entry name" value="Radical_SAM"/>
    <property type="match status" value="1"/>
</dbReference>
<reference evidence="6 7" key="1">
    <citation type="journal article" date="2018" name="Elife">
        <title>Discovery and characterization of a prevalent human gut bacterial enzyme sufficient for the inactivation of a family of plant toxins.</title>
        <authorList>
            <person name="Koppel N."/>
            <person name="Bisanz J.E."/>
            <person name="Pandelia M.E."/>
            <person name="Turnbaugh P.J."/>
            <person name="Balskus E.P."/>
        </authorList>
    </citation>
    <scope>NUCLEOTIDE SEQUENCE [LARGE SCALE GENOMIC DNA]</scope>
    <source>
        <strain evidence="7">anaerobia AP69FAA</strain>
    </source>
</reference>
<keyword evidence="1" id="KW-0949">S-adenosyl-L-methionine</keyword>
<evidence type="ECO:0000256" key="2">
    <source>
        <dbReference type="ARBA" id="ARBA00022723"/>
    </source>
</evidence>
<evidence type="ECO:0000313" key="7">
    <source>
        <dbReference type="Proteomes" id="UP000253792"/>
    </source>
</evidence>
<dbReference type="STRING" id="1034345.GCA_000236865_01832"/>
<dbReference type="PANTHER" id="PTHR43288:SF1">
    <property type="entry name" value="GLYCYL-RADICAL ENZYME ACTIVATING ENZYME MJ0021-RELATED"/>
    <property type="match status" value="1"/>
</dbReference>
<dbReference type="SFLD" id="SFLDS00029">
    <property type="entry name" value="Radical_SAM"/>
    <property type="match status" value="1"/>
</dbReference>
<keyword evidence="2" id="KW-0479">Metal-binding</keyword>
<dbReference type="OrthoDB" id="6457556at2"/>
<dbReference type="CDD" id="cd01335">
    <property type="entry name" value="Radical_SAM"/>
    <property type="match status" value="1"/>
</dbReference>
<organism evidence="6 7">
    <name type="scientific">Senegalimassilia anaerobia</name>
    <dbReference type="NCBI Taxonomy" id="1473216"/>
    <lineage>
        <taxon>Bacteria</taxon>
        <taxon>Bacillati</taxon>
        <taxon>Actinomycetota</taxon>
        <taxon>Coriobacteriia</taxon>
        <taxon>Coriobacteriales</taxon>
        <taxon>Coriobacteriaceae</taxon>
        <taxon>Senegalimassilia</taxon>
    </lineage>
</organism>
<dbReference type="InterPro" id="IPR058240">
    <property type="entry name" value="rSAM_sf"/>
</dbReference>
<feature type="domain" description="Radical SAM core" evidence="5">
    <location>
        <begin position="70"/>
        <end position="276"/>
    </location>
</feature>
<dbReference type="RefSeq" id="WP_114620878.1">
    <property type="nucleotide sequence ID" value="NZ_PPTP01000006.1"/>
</dbReference>
<keyword evidence="4" id="KW-0411">Iron-sulfur</keyword>
<evidence type="ECO:0000256" key="4">
    <source>
        <dbReference type="ARBA" id="ARBA00023014"/>
    </source>
</evidence>
<dbReference type="PROSITE" id="PS51918">
    <property type="entry name" value="RADICAL_SAM"/>
    <property type="match status" value="1"/>
</dbReference>
<keyword evidence="7" id="KW-1185">Reference proteome</keyword>
<protein>
    <submittedName>
        <fullName evidence="6">Radical SAM protein</fullName>
    </submittedName>
</protein>
<dbReference type="SUPFAM" id="SSF102114">
    <property type="entry name" value="Radical SAM enzymes"/>
    <property type="match status" value="1"/>
</dbReference>
<dbReference type="InterPro" id="IPR007197">
    <property type="entry name" value="rSAM"/>
</dbReference>
<sequence>MDIREYAQAFDQVEHDYEDAVAAFGIPFEVTESCPRKRRLQTAAMCGCHCENGGGSLWRGWISPACLACRTGERTATFFVDLRCTRHCYFCFNPNQDRYEYFLSHRRDIVGELEQAAAVGAQFDCLAITGGEPLLHKESVVAFVRRAKELYSDVHIRLYTCGDLLDDPCLDALADAGLDEVRFSIKPEDVARPDAPVFGRIGAAVSSLPDVMVEMPVIPGTLSEMQELLVRLDDMGVRGVNLLEFCFPLCNAEAFRDRGFELRKHPFNYLYDYWYGGGVPVAGSEAEALALMEYAVRESLLLGVHYCSSDNKNTGQVYQQNKVFTCDDGVWAYYPWLEADEGDRLLKCAKAFGDDAAHVCDWACAAGVPCSFDEGVPSAAIPLGSVAALREMCPGVALAESANVFERRETGELYLREVGVRAV</sequence>